<evidence type="ECO:0000256" key="4">
    <source>
        <dbReference type="PROSITE-ProRule" id="PRU00175"/>
    </source>
</evidence>
<dbReference type="InParanoid" id="A0A0B2UIJ5"/>
<dbReference type="PROSITE" id="PS50089">
    <property type="entry name" value="ZF_RING_2"/>
    <property type="match status" value="1"/>
</dbReference>
<dbReference type="GO" id="GO:0005634">
    <property type="term" value="C:nucleus"/>
    <property type="evidence" value="ECO:0007669"/>
    <property type="project" value="TreeGrafter"/>
</dbReference>
<dbReference type="EMBL" id="JOKQ01000012">
    <property type="protein sequence ID" value="KHN68867.1"/>
    <property type="molecule type" value="Genomic_DNA"/>
</dbReference>
<reference evidence="6 7" key="1">
    <citation type="journal article" date="2014" name="MBio">
        <title>The Ordospora colligata genome; evolution of extreme reduction in microsporidia and host-to-parasite horizontal gene transfer.</title>
        <authorList>
            <person name="Pombert J.-F."/>
            <person name="Haag K.L."/>
            <person name="Beidas S."/>
            <person name="Ebert D."/>
            <person name="Keeling P.J."/>
        </authorList>
    </citation>
    <scope>NUCLEOTIDE SEQUENCE [LARGE SCALE GENOMIC DNA]</scope>
    <source>
        <strain evidence="6 7">OC4</strain>
    </source>
</reference>
<dbReference type="GO" id="GO:0008270">
    <property type="term" value="F:zinc ion binding"/>
    <property type="evidence" value="ECO:0007669"/>
    <property type="project" value="UniProtKB-KW"/>
</dbReference>
<dbReference type="InterPro" id="IPR013083">
    <property type="entry name" value="Znf_RING/FYVE/PHD"/>
</dbReference>
<dbReference type="PANTHER" id="PTHR45931:SF3">
    <property type="entry name" value="RING ZINC FINGER-CONTAINING PROTEIN"/>
    <property type="match status" value="1"/>
</dbReference>
<dbReference type="GO" id="GO:0006511">
    <property type="term" value="P:ubiquitin-dependent protein catabolic process"/>
    <property type="evidence" value="ECO:0007669"/>
    <property type="project" value="TreeGrafter"/>
</dbReference>
<dbReference type="VEuPathDB" id="MicrosporidiaDB:M896_120890"/>
<evidence type="ECO:0000256" key="1">
    <source>
        <dbReference type="ARBA" id="ARBA00022723"/>
    </source>
</evidence>
<dbReference type="GeneID" id="26262606"/>
<dbReference type="SMART" id="SM00184">
    <property type="entry name" value="RING"/>
    <property type="match status" value="1"/>
</dbReference>
<dbReference type="Proteomes" id="UP000031056">
    <property type="component" value="Unassembled WGS sequence"/>
</dbReference>
<protein>
    <recommendedName>
        <fullName evidence="5">RING-type domain-containing protein</fullName>
    </recommendedName>
</protein>
<dbReference type="SUPFAM" id="SSF57850">
    <property type="entry name" value="RING/U-box"/>
    <property type="match status" value="1"/>
</dbReference>
<evidence type="ECO:0000256" key="2">
    <source>
        <dbReference type="ARBA" id="ARBA00022771"/>
    </source>
</evidence>
<dbReference type="PANTHER" id="PTHR45931">
    <property type="entry name" value="SI:CH211-59O9.10"/>
    <property type="match status" value="1"/>
</dbReference>
<dbReference type="HOGENOM" id="CLU_2386140_0_0_1"/>
<sequence length="92" mass="10698">MHALTQMNKVFADDEYLIRILNDLFDVEEYGCVRSVSHATDEQESVICSVCLDATVDKFVFLTCGHRFHSKCIEMWLQARKNCPYCRQMVNS</sequence>
<name>A0A0B2UIJ5_9MICR</name>
<keyword evidence="7" id="KW-1185">Reference proteome</keyword>
<keyword evidence="1" id="KW-0479">Metal-binding</keyword>
<comment type="caution">
    <text evidence="6">The sequence shown here is derived from an EMBL/GenBank/DDBJ whole genome shotgun (WGS) entry which is preliminary data.</text>
</comment>
<evidence type="ECO:0000313" key="6">
    <source>
        <dbReference type="EMBL" id="KHN68867.1"/>
    </source>
</evidence>
<dbReference type="InterPro" id="IPR001841">
    <property type="entry name" value="Znf_RING"/>
</dbReference>
<proteinExistence type="predicted"/>
<evidence type="ECO:0000313" key="7">
    <source>
        <dbReference type="Proteomes" id="UP000031056"/>
    </source>
</evidence>
<dbReference type="Gene3D" id="3.30.40.10">
    <property type="entry name" value="Zinc/RING finger domain, C3HC4 (zinc finger)"/>
    <property type="match status" value="1"/>
</dbReference>
<feature type="domain" description="RING-type" evidence="5">
    <location>
        <begin position="48"/>
        <end position="87"/>
    </location>
</feature>
<evidence type="ECO:0000256" key="3">
    <source>
        <dbReference type="ARBA" id="ARBA00022833"/>
    </source>
</evidence>
<organism evidence="6 7">
    <name type="scientific">Ordospora colligata OC4</name>
    <dbReference type="NCBI Taxonomy" id="1354746"/>
    <lineage>
        <taxon>Eukaryota</taxon>
        <taxon>Fungi</taxon>
        <taxon>Fungi incertae sedis</taxon>
        <taxon>Microsporidia</taxon>
        <taxon>Ordosporidae</taxon>
        <taxon>Ordospora</taxon>
    </lineage>
</organism>
<dbReference type="GO" id="GO:0061630">
    <property type="term" value="F:ubiquitin protein ligase activity"/>
    <property type="evidence" value="ECO:0007669"/>
    <property type="project" value="TreeGrafter"/>
</dbReference>
<accession>A0A0B2UIJ5</accession>
<dbReference type="Pfam" id="PF13639">
    <property type="entry name" value="zf-RING_2"/>
    <property type="match status" value="1"/>
</dbReference>
<dbReference type="InterPro" id="IPR051834">
    <property type="entry name" value="RING_finger_E3_ligase"/>
</dbReference>
<dbReference type="STRING" id="1354746.A0A0B2UIJ5"/>
<dbReference type="OrthoDB" id="8062037at2759"/>
<gene>
    <name evidence="6" type="ORF">M896_120890</name>
</gene>
<dbReference type="RefSeq" id="XP_014562909.1">
    <property type="nucleotide sequence ID" value="XM_014707423.1"/>
</dbReference>
<evidence type="ECO:0000259" key="5">
    <source>
        <dbReference type="PROSITE" id="PS50089"/>
    </source>
</evidence>
<dbReference type="AlphaFoldDB" id="A0A0B2UIJ5"/>
<keyword evidence="3" id="KW-0862">Zinc</keyword>
<keyword evidence="2 4" id="KW-0863">Zinc-finger</keyword>